<keyword evidence="5 7" id="KW-1133">Transmembrane helix</keyword>
<evidence type="ECO:0000256" key="2">
    <source>
        <dbReference type="ARBA" id="ARBA00008806"/>
    </source>
</evidence>
<feature type="transmembrane region" description="Helical" evidence="7">
    <location>
        <begin position="20"/>
        <end position="44"/>
    </location>
</feature>
<dbReference type="GO" id="GO:0005886">
    <property type="term" value="C:plasma membrane"/>
    <property type="evidence" value="ECO:0007669"/>
    <property type="project" value="UniProtKB-SubCell"/>
</dbReference>
<dbReference type="InterPro" id="IPR027417">
    <property type="entry name" value="P-loop_NTPase"/>
</dbReference>
<organism evidence="8 9">
    <name type="scientific">Longimycelium tulufanense</name>
    <dbReference type="NCBI Taxonomy" id="907463"/>
    <lineage>
        <taxon>Bacteria</taxon>
        <taxon>Bacillati</taxon>
        <taxon>Actinomycetota</taxon>
        <taxon>Actinomycetes</taxon>
        <taxon>Pseudonocardiales</taxon>
        <taxon>Pseudonocardiaceae</taxon>
        <taxon>Longimycelium</taxon>
    </lineage>
</organism>
<gene>
    <name evidence="8" type="ORF">GCM10012275_57450</name>
</gene>
<dbReference type="RefSeq" id="WP_189061564.1">
    <property type="nucleotide sequence ID" value="NZ_BMMK01000044.1"/>
</dbReference>
<sequence length="599" mass="64838">MSAVEDRPVHGRVPSSHDLGLLAVAVVVALTVVTVVAGQLAAVVTGRGWPSWSGVSPTALWAPILGVYVHAGDPLRDWPGLGADRPGPVAYWLVFTLLLTLLLTLAVWVVRRRLRARSRPGFASGDEVAARLGTAALLRQAPRLRPGLVATTPRPTPTQLGMYLGRDVTTGVDTWSSVRQSTYVVGPSESGKTSCVVIPTALDHDGPLLAPSARPDVMAATWQARADRGPVRLFDPLRRSPGLPLLRWDPVRGCENPVVAMRRAEQLIVGVDMSRVTDGDTWRAKGEAVLRNLLHAAALRHKDVRTVLEWIYDPTSEEPYAILRNASVTPDSWAQEQRRVSVAPDRQQAGIYMSVETATKMFNDPRVLDTCTPRHDHFEPAEFVEAGDATLYLLSELDAGTSVAGLLAALMAEILEAAKDKSGKQANARLDPPLRLLADEAPNTATLRSMPYLISAGGGQGIPTTMIVQERAQARKVWGDDDEASMWGGATMRLILPGIADADQLREIASYVDEYDVETRSQSRGQGGVSTQTSVRTLPGLTPARVRALSPWHALVIAGGGLRPVETELTPYFRRDDSKATTDAERAYYEAVRAGRSVL</sequence>
<dbReference type="AlphaFoldDB" id="A0A8J3CHT1"/>
<keyword evidence="4 7" id="KW-0812">Transmembrane</keyword>
<evidence type="ECO:0000256" key="7">
    <source>
        <dbReference type="SAM" id="Phobius"/>
    </source>
</evidence>
<keyword evidence="6 7" id="KW-0472">Membrane</keyword>
<keyword evidence="9" id="KW-1185">Reference proteome</keyword>
<dbReference type="InterPro" id="IPR051539">
    <property type="entry name" value="T4SS-coupling_protein"/>
</dbReference>
<evidence type="ECO:0000313" key="9">
    <source>
        <dbReference type="Proteomes" id="UP000637578"/>
    </source>
</evidence>
<accession>A0A8J3CHT1</accession>
<evidence type="ECO:0000313" key="8">
    <source>
        <dbReference type="EMBL" id="GGM79375.1"/>
    </source>
</evidence>
<reference evidence="8" key="1">
    <citation type="journal article" date="2014" name="Int. J. Syst. Evol. Microbiol.">
        <title>Complete genome sequence of Corynebacterium casei LMG S-19264T (=DSM 44701T), isolated from a smear-ripened cheese.</title>
        <authorList>
            <consortium name="US DOE Joint Genome Institute (JGI-PGF)"/>
            <person name="Walter F."/>
            <person name="Albersmeier A."/>
            <person name="Kalinowski J."/>
            <person name="Ruckert C."/>
        </authorList>
    </citation>
    <scope>NUCLEOTIDE SEQUENCE</scope>
    <source>
        <strain evidence="8">CGMCC 4.5737</strain>
    </source>
</reference>
<protein>
    <recommendedName>
        <fullName evidence="10">TraD/TraG TraM recognition site domain-containing protein</fullName>
    </recommendedName>
</protein>
<dbReference type="Gene3D" id="3.40.50.300">
    <property type="entry name" value="P-loop containing nucleotide triphosphate hydrolases"/>
    <property type="match status" value="1"/>
</dbReference>
<dbReference type="InterPro" id="IPR003688">
    <property type="entry name" value="TraG/VirD4"/>
</dbReference>
<comment type="caution">
    <text evidence="8">The sequence shown here is derived from an EMBL/GenBank/DDBJ whole genome shotgun (WGS) entry which is preliminary data.</text>
</comment>
<dbReference type="Pfam" id="PF02534">
    <property type="entry name" value="T4SS-DNA_transf"/>
    <property type="match status" value="1"/>
</dbReference>
<dbReference type="Proteomes" id="UP000637578">
    <property type="component" value="Unassembled WGS sequence"/>
</dbReference>
<reference evidence="8" key="2">
    <citation type="submission" date="2020-09" db="EMBL/GenBank/DDBJ databases">
        <authorList>
            <person name="Sun Q."/>
            <person name="Zhou Y."/>
        </authorList>
    </citation>
    <scope>NUCLEOTIDE SEQUENCE</scope>
    <source>
        <strain evidence="8">CGMCC 4.5737</strain>
    </source>
</reference>
<proteinExistence type="inferred from homology"/>
<evidence type="ECO:0000256" key="6">
    <source>
        <dbReference type="ARBA" id="ARBA00023136"/>
    </source>
</evidence>
<evidence type="ECO:0000256" key="4">
    <source>
        <dbReference type="ARBA" id="ARBA00022692"/>
    </source>
</evidence>
<keyword evidence="3" id="KW-1003">Cell membrane</keyword>
<dbReference type="SUPFAM" id="SSF52540">
    <property type="entry name" value="P-loop containing nucleoside triphosphate hydrolases"/>
    <property type="match status" value="1"/>
</dbReference>
<evidence type="ECO:0000256" key="3">
    <source>
        <dbReference type="ARBA" id="ARBA00022475"/>
    </source>
</evidence>
<evidence type="ECO:0000256" key="1">
    <source>
        <dbReference type="ARBA" id="ARBA00004651"/>
    </source>
</evidence>
<evidence type="ECO:0008006" key="10">
    <source>
        <dbReference type="Google" id="ProtNLM"/>
    </source>
</evidence>
<evidence type="ECO:0000256" key="5">
    <source>
        <dbReference type="ARBA" id="ARBA00022989"/>
    </source>
</evidence>
<comment type="subcellular location">
    <subcellularLocation>
        <location evidence="1">Cell membrane</location>
        <topology evidence="1">Multi-pass membrane protein</topology>
    </subcellularLocation>
</comment>
<dbReference type="CDD" id="cd01127">
    <property type="entry name" value="TrwB_TraG_TraD_VirD4"/>
    <property type="match status" value="1"/>
</dbReference>
<dbReference type="EMBL" id="BMMK01000044">
    <property type="protein sequence ID" value="GGM79375.1"/>
    <property type="molecule type" value="Genomic_DNA"/>
</dbReference>
<dbReference type="PANTHER" id="PTHR37937">
    <property type="entry name" value="CONJUGATIVE TRANSFER: DNA TRANSPORT"/>
    <property type="match status" value="1"/>
</dbReference>
<dbReference type="PANTHER" id="PTHR37937:SF1">
    <property type="entry name" value="CONJUGATIVE TRANSFER: DNA TRANSPORT"/>
    <property type="match status" value="1"/>
</dbReference>
<feature type="transmembrane region" description="Helical" evidence="7">
    <location>
        <begin position="89"/>
        <end position="110"/>
    </location>
</feature>
<comment type="similarity">
    <text evidence="2">Belongs to the VirD4/TraG family.</text>
</comment>
<name>A0A8J3CHT1_9PSEU</name>